<evidence type="ECO:0008006" key="4">
    <source>
        <dbReference type="Google" id="ProtNLM"/>
    </source>
</evidence>
<feature type="transmembrane region" description="Helical" evidence="1">
    <location>
        <begin position="357"/>
        <end position="376"/>
    </location>
</feature>
<feature type="transmembrane region" description="Helical" evidence="1">
    <location>
        <begin position="55"/>
        <end position="76"/>
    </location>
</feature>
<sequence length="379" mass="42592">MSEQELHLINHDKSKPIKELYKENTEYKSIYDTESPSKMTPQVQVKREIPVAKKVYYIESIFSAMLWGIANFFYSLLDDTDFATSCLTFPGFLFICLGYKILQIKEQQSITKKVIYDSFFGKYYDDSGTKLNLLNIFHMMLRSAMFFGLSWLVILASGYASQAQINFGIITSCISFSIVLSAIFSYIFYNEALNKIQIVGIAIIILGIVGISFAKGNKSLGEVDNGFTEDEKSYYKIVSILLALFCGVVNFLRTFQAKYIYRKTGYQPVDLSVDCGLFLGLFTMVCSIYYWATGCNTYTWYNFGINTIGSIIMMIFSIIALKCIVKGLAGPTGAIMYTCPIYTSILTAIFLKQIPSLYQIMASILAISGVGVILLGNKN</sequence>
<feature type="transmembrane region" description="Helical" evidence="1">
    <location>
        <begin position="298"/>
        <end position="321"/>
    </location>
</feature>
<keyword evidence="1" id="KW-1133">Transmembrane helix</keyword>
<feature type="transmembrane region" description="Helical" evidence="1">
    <location>
        <begin position="165"/>
        <end position="189"/>
    </location>
</feature>
<dbReference type="SUPFAM" id="SSF103481">
    <property type="entry name" value="Multidrug resistance efflux transporter EmrE"/>
    <property type="match status" value="2"/>
</dbReference>
<dbReference type="Proteomes" id="UP000039865">
    <property type="component" value="Unassembled WGS sequence"/>
</dbReference>
<evidence type="ECO:0000313" key="3">
    <source>
        <dbReference type="Proteomes" id="UP000039865"/>
    </source>
</evidence>
<feature type="transmembrane region" description="Helical" evidence="1">
    <location>
        <begin position="273"/>
        <end position="292"/>
    </location>
</feature>
<feature type="transmembrane region" description="Helical" evidence="1">
    <location>
        <begin position="82"/>
        <end position="102"/>
    </location>
</feature>
<reference evidence="2 3" key="1">
    <citation type="submission" date="2014-06" db="EMBL/GenBank/DDBJ databases">
        <authorList>
            <person name="Swart Estienne"/>
        </authorList>
    </citation>
    <scope>NUCLEOTIDE SEQUENCE [LARGE SCALE GENOMIC DNA]</scope>
    <source>
        <strain evidence="2 3">130c</strain>
    </source>
</reference>
<feature type="transmembrane region" description="Helical" evidence="1">
    <location>
        <begin position="234"/>
        <end position="252"/>
    </location>
</feature>
<dbReference type="InterPro" id="IPR037185">
    <property type="entry name" value="EmrE-like"/>
</dbReference>
<dbReference type="Gene3D" id="1.10.3730.20">
    <property type="match status" value="1"/>
</dbReference>
<gene>
    <name evidence="2" type="primary">Contig5699.g6097</name>
    <name evidence="2" type="ORF">STYLEM_12555</name>
</gene>
<keyword evidence="1" id="KW-0812">Transmembrane</keyword>
<feature type="transmembrane region" description="Helical" evidence="1">
    <location>
        <begin position="333"/>
        <end position="351"/>
    </location>
</feature>
<evidence type="ECO:0000256" key="1">
    <source>
        <dbReference type="SAM" id="Phobius"/>
    </source>
</evidence>
<keyword evidence="1" id="KW-0472">Membrane</keyword>
<name>A0A078AQH9_STYLE</name>
<organism evidence="2 3">
    <name type="scientific">Stylonychia lemnae</name>
    <name type="common">Ciliate</name>
    <dbReference type="NCBI Taxonomy" id="5949"/>
    <lineage>
        <taxon>Eukaryota</taxon>
        <taxon>Sar</taxon>
        <taxon>Alveolata</taxon>
        <taxon>Ciliophora</taxon>
        <taxon>Intramacronucleata</taxon>
        <taxon>Spirotrichea</taxon>
        <taxon>Stichotrichia</taxon>
        <taxon>Sporadotrichida</taxon>
        <taxon>Oxytrichidae</taxon>
        <taxon>Stylonychinae</taxon>
        <taxon>Stylonychia</taxon>
    </lineage>
</organism>
<evidence type="ECO:0000313" key="2">
    <source>
        <dbReference type="EMBL" id="CDW83507.1"/>
    </source>
</evidence>
<dbReference type="InParanoid" id="A0A078AQH9"/>
<dbReference type="OrthoDB" id="323235at2759"/>
<protein>
    <recommendedName>
        <fullName evidence="4">EamA domain-containing protein</fullName>
    </recommendedName>
</protein>
<keyword evidence="3" id="KW-1185">Reference proteome</keyword>
<proteinExistence type="predicted"/>
<feature type="transmembrane region" description="Helical" evidence="1">
    <location>
        <begin position="139"/>
        <end position="159"/>
    </location>
</feature>
<dbReference type="AlphaFoldDB" id="A0A078AQH9"/>
<accession>A0A078AQH9</accession>
<dbReference type="EMBL" id="CCKQ01011906">
    <property type="protein sequence ID" value="CDW83507.1"/>
    <property type="molecule type" value="Genomic_DNA"/>
</dbReference>
<feature type="transmembrane region" description="Helical" evidence="1">
    <location>
        <begin position="196"/>
        <end position="214"/>
    </location>
</feature>